<organism evidence="3 4">
    <name type="scientific">Coccomyxa viridis</name>
    <dbReference type="NCBI Taxonomy" id="1274662"/>
    <lineage>
        <taxon>Eukaryota</taxon>
        <taxon>Viridiplantae</taxon>
        <taxon>Chlorophyta</taxon>
        <taxon>core chlorophytes</taxon>
        <taxon>Trebouxiophyceae</taxon>
        <taxon>Trebouxiophyceae incertae sedis</taxon>
        <taxon>Coccomyxaceae</taxon>
        <taxon>Coccomyxa</taxon>
    </lineage>
</organism>
<accession>A0ABP1G8B7</accession>
<proteinExistence type="predicted"/>
<comment type="caution">
    <text evidence="3">The sequence shown here is derived from an EMBL/GenBank/DDBJ whole genome shotgun (WGS) entry which is preliminary data.</text>
</comment>
<sequence>MSSAFQNYAIYRLRAFTRLISGFHRERIPVLHFSELDTDNSDLDVSLRLRRTFENLKSAASSGSDLQNAQARITRQLGVLQKAEDHTRQAFSAWHGLIQEYSKQPLLPPTVCSIVEDMAIALPDLAQGEAPWSPLDDQPETSGEDGSRQQVMTALDDLANRISKDLPLTEAELSGPQQVLRLQQEQMTALHEVLVKREGFRQKPFEWNYEGLKPLLLHEVLASGRGMTLSLCILFSCVARRLGLILTPVPATLTGYGNEASILGVPDVPTWLLRHDGNMQKPNLTVSTLDTAFWDPVRGSIMDSRQCLDTYPGFPGIALEGRQAVLRVSTELLRTAVVAHQRRGDSDAVAHCFNQLLALDLTDPAWDAVLASGAS</sequence>
<evidence type="ECO:0000313" key="3">
    <source>
        <dbReference type="EMBL" id="CAL5228464.1"/>
    </source>
</evidence>
<protein>
    <submittedName>
        <fullName evidence="3">G11604 protein</fullName>
    </submittedName>
</protein>
<dbReference type="Pfam" id="PF13369">
    <property type="entry name" value="Transglut_core2"/>
    <property type="match status" value="1"/>
</dbReference>
<evidence type="ECO:0000313" key="4">
    <source>
        <dbReference type="Proteomes" id="UP001497392"/>
    </source>
</evidence>
<dbReference type="InterPro" id="IPR032698">
    <property type="entry name" value="SirB1_N"/>
</dbReference>
<dbReference type="Proteomes" id="UP001497392">
    <property type="component" value="Unassembled WGS sequence"/>
</dbReference>
<keyword evidence="4" id="KW-1185">Reference proteome</keyword>
<feature type="domain" description="Protein SirB1 N-terminal" evidence="2">
    <location>
        <begin position="150"/>
        <end position="249"/>
    </location>
</feature>
<reference evidence="3 4" key="1">
    <citation type="submission" date="2024-06" db="EMBL/GenBank/DDBJ databases">
        <authorList>
            <person name="Kraege A."/>
            <person name="Thomma B."/>
        </authorList>
    </citation>
    <scope>NUCLEOTIDE SEQUENCE [LARGE SCALE GENOMIC DNA]</scope>
</reference>
<feature type="region of interest" description="Disordered" evidence="1">
    <location>
        <begin position="128"/>
        <end position="147"/>
    </location>
</feature>
<gene>
    <name evidence="3" type="primary">g11604</name>
    <name evidence="3" type="ORF">VP750_LOCUS10370</name>
</gene>
<evidence type="ECO:0000259" key="2">
    <source>
        <dbReference type="Pfam" id="PF13369"/>
    </source>
</evidence>
<name>A0ABP1G8B7_9CHLO</name>
<dbReference type="EMBL" id="CAXHTA020000018">
    <property type="protein sequence ID" value="CAL5228464.1"/>
    <property type="molecule type" value="Genomic_DNA"/>
</dbReference>
<evidence type="ECO:0000256" key="1">
    <source>
        <dbReference type="SAM" id="MobiDB-lite"/>
    </source>
</evidence>